<dbReference type="RefSeq" id="WP_134639729.1">
    <property type="nucleotide sequence ID" value="NZ_SOHM01000008.1"/>
</dbReference>
<dbReference type="Gene3D" id="1.10.10.60">
    <property type="entry name" value="Homeodomain-like"/>
    <property type="match status" value="1"/>
</dbReference>
<dbReference type="InterPro" id="IPR036271">
    <property type="entry name" value="Tet_transcr_reg_TetR-rel_C_sf"/>
</dbReference>
<dbReference type="EMBL" id="SOHM01000008">
    <property type="protein sequence ID" value="TFD93389.1"/>
    <property type="molecule type" value="Genomic_DNA"/>
</dbReference>
<dbReference type="Gene3D" id="1.10.357.10">
    <property type="entry name" value="Tetracycline Repressor, domain 2"/>
    <property type="match status" value="1"/>
</dbReference>
<dbReference type="AlphaFoldDB" id="A0A4R9BY64"/>
<feature type="DNA-binding region" description="H-T-H motif" evidence="4">
    <location>
        <begin position="29"/>
        <end position="48"/>
    </location>
</feature>
<comment type="caution">
    <text evidence="7">The sequence shown here is derived from an EMBL/GenBank/DDBJ whole genome shotgun (WGS) entry which is preliminary data.</text>
</comment>
<dbReference type="InterPro" id="IPR009057">
    <property type="entry name" value="Homeodomain-like_sf"/>
</dbReference>
<dbReference type="InterPro" id="IPR001647">
    <property type="entry name" value="HTH_TetR"/>
</dbReference>
<evidence type="ECO:0000313" key="8">
    <source>
        <dbReference type="Proteomes" id="UP000298468"/>
    </source>
</evidence>
<dbReference type="Proteomes" id="UP000298468">
    <property type="component" value="Unassembled WGS sequence"/>
</dbReference>
<gene>
    <name evidence="7" type="ORF">E3T61_04660</name>
</gene>
<keyword evidence="8" id="KW-1185">Reference proteome</keyword>
<proteinExistence type="predicted"/>
<evidence type="ECO:0000313" key="7">
    <source>
        <dbReference type="EMBL" id="TFD93389.1"/>
    </source>
</evidence>
<dbReference type="PANTHER" id="PTHR30055">
    <property type="entry name" value="HTH-TYPE TRANSCRIPTIONAL REGULATOR RUTR"/>
    <property type="match status" value="1"/>
</dbReference>
<dbReference type="SUPFAM" id="SSF48498">
    <property type="entry name" value="Tetracyclin repressor-like, C-terminal domain"/>
    <property type="match status" value="1"/>
</dbReference>
<dbReference type="SUPFAM" id="SSF46689">
    <property type="entry name" value="Homeodomain-like"/>
    <property type="match status" value="1"/>
</dbReference>
<evidence type="ECO:0000256" key="2">
    <source>
        <dbReference type="ARBA" id="ARBA00023125"/>
    </source>
</evidence>
<accession>A0A4R9BY64</accession>
<dbReference type="InterPro" id="IPR050109">
    <property type="entry name" value="HTH-type_TetR-like_transc_reg"/>
</dbReference>
<evidence type="ECO:0000256" key="4">
    <source>
        <dbReference type="PROSITE-ProRule" id="PRU00335"/>
    </source>
</evidence>
<dbReference type="GO" id="GO:0003700">
    <property type="term" value="F:DNA-binding transcription factor activity"/>
    <property type="evidence" value="ECO:0007669"/>
    <property type="project" value="TreeGrafter"/>
</dbReference>
<keyword evidence="1" id="KW-0805">Transcription regulation</keyword>
<organism evidence="7 8">
    <name type="scientific">Cryobacterium lactosi</name>
    <dbReference type="NCBI Taxonomy" id="1259202"/>
    <lineage>
        <taxon>Bacteria</taxon>
        <taxon>Bacillati</taxon>
        <taxon>Actinomycetota</taxon>
        <taxon>Actinomycetes</taxon>
        <taxon>Micrococcales</taxon>
        <taxon>Microbacteriaceae</taxon>
        <taxon>Cryobacterium</taxon>
    </lineage>
</organism>
<feature type="region of interest" description="Disordered" evidence="5">
    <location>
        <begin position="180"/>
        <end position="201"/>
    </location>
</feature>
<protein>
    <submittedName>
        <fullName evidence="7">TetR/AcrR family transcriptional regulator</fullName>
    </submittedName>
</protein>
<evidence type="ECO:0000256" key="3">
    <source>
        <dbReference type="ARBA" id="ARBA00023163"/>
    </source>
</evidence>
<feature type="domain" description="HTH tetR-type" evidence="6">
    <location>
        <begin position="6"/>
        <end position="66"/>
    </location>
</feature>
<dbReference type="GO" id="GO:0000976">
    <property type="term" value="F:transcription cis-regulatory region binding"/>
    <property type="evidence" value="ECO:0007669"/>
    <property type="project" value="TreeGrafter"/>
</dbReference>
<dbReference type="Pfam" id="PF00440">
    <property type="entry name" value="TetR_N"/>
    <property type="match status" value="1"/>
</dbReference>
<reference evidence="7 8" key="1">
    <citation type="submission" date="2019-03" db="EMBL/GenBank/DDBJ databases">
        <title>Genomics of glacier-inhabiting Cryobacterium strains.</title>
        <authorList>
            <person name="Liu Q."/>
            <person name="Xin Y.-H."/>
        </authorList>
    </citation>
    <scope>NUCLEOTIDE SEQUENCE [LARGE SCALE GENOMIC DNA]</scope>
    <source>
        <strain evidence="7 8">Sr59</strain>
    </source>
</reference>
<dbReference type="OrthoDB" id="71867at2"/>
<keyword evidence="2 4" id="KW-0238">DNA-binding</keyword>
<name>A0A4R9BY64_9MICO</name>
<dbReference type="InterPro" id="IPR025996">
    <property type="entry name" value="MT1864/Rv1816-like_C"/>
</dbReference>
<evidence type="ECO:0000259" key="6">
    <source>
        <dbReference type="PROSITE" id="PS50977"/>
    </source>
</evidence>
<dbReference type="Pfam" id="PF13305">
    <property type="entry name" value="TetR_C_33"/>
    <property type="match status" value="1"/>
</dbReference>
<evidence type="ECO:0000256" key="1">
    <source>
        <dbReference type="ARBA" id="ARBA00023015"/>
    </source>
</evidence>
<dbReference type="PANTHER" id="PTHR30055:SF239">
    <property type="entry name" value="TRANSCRIPTIONAL REGULATORY PROTEIN"/>
    <property type="match status" value="1"/>
</dbReference>
<dbReference type="PROSITE" id="PS50977">
    <property type="entry name" value="HTH_TETR_2"/>
    <property type="match status" value="1"/>
</dbReference>
<sequence length="201" mass="21226">MPTPDRTSLDAIVLAARDLLEKDGLAGITMQAVAHRVGVRAPSLYKRVQSRDRLIQLVAETTLTELTERLAIATTAAQLANLLRAFGRQQPAAFQLVMTPEAGTPVADHSFRVALSAPLLRVARDLAGDELALEAARTLTAWAAGFITLELNGGFQLGGDIDRAWDFGVERIVQAITTAPAAAPSPGEMSPARAPQLAPGG</sequence>
<evidence type="ECO:0000256" key="5">
    <source>
        <dbReference type="SAM" id="MobiDB-lite"/>
    </source>
</evidence>
<keyword evidence="3" id="KW-0804">Transcription</keyword>